<dbReference type="InterPro" id="IPR011006">
    <property type="entry name" value="CheY-like_superfamily"/>
</dbReference>
<feature type="modified residue" description="4-aspartylphosphate" evidence="1">
    <location>
        <position position="79"/>
    </location>
</feature>
<dbReference type="InterPro" id="IPR001789">
    <property type="entry name" value="Sig_transdc_resp-reg_receiver"/>
</dbReference>
<dbReference type="GO" id="GO:0000160">
    <property type="term" value="P:phosphorelay signal transduction system"/>
    <property type="evidence" value="ECO:0007669"/>
    <property type="project" value="InterPro"/>
</dbReference>
<dbReference type="AlphaFoldDB" id="A0A653A5I2"/>
<dbReference type="PROSITE" id="PS50110">
    <property type="entry name" value="RESPONSE_REGULATORY"/>
    <property type="match status" value="1"/>
</dbReference>
<proteinExistence type="predicted"/>
<reference evidence="3" key="1">
    <citation type="submission" date="2018-07" db="EMBL/GenBank/DDBJ databases">
        <authorList>
            <consortium name="Genoscope - CEA"/>
            <person name="William W."/>
        </authorList>
    </citation>
    <scope>NUCLEOTIDE SEQUENCE</scope>
    <source>
        <strain evidence="3">IK1</strain>
    </source>
</reference>
<dbReference type="EMBL" id="UPXX01000018">
    <property type="protein sequence ID" value="VBB43224.1"/>
    <property type="molecule type" value="Genomic_DNA"/>
</dbReference>
<dbReference type="SUPFAM" id="SSF52172">
    <property type="entry name" value="CheY-like"/>
    <property type="match status" value="1"/>
</dbReference>
<dbReference type="Gene3D" id="3.40.50.2300">
    <property type="match status" value="1"/>
</dbReference>
<gene>
    <name evidence="3" type="ORF">TRIP_B250319</name>
</gene>
<protein>
    <submittedName>
        <fullName evidence="3">Response regulator receiver protein</fullName>
    </submittedName>
</protein>
<evidence type="ECO:0000259" key="2">
    <source>
        <dbReference type="PROSITE" id="PS50110"/>
    </source>
</evidence>
<evidence type="ECO:0000313" key="3">
    <source>
        <dbReference type="EMBL" id="VBB43224.1"/>
    </source>
</evidence>
<name>A0A653A5I2_UNCDX</name>
<dbReference type="Pfam" id="PF00072">
    <property type="entry name" value="Response_reg"/>
    <property type="match status" value="1"/>
</dbReference>
<feature type="domain" description="Response regulatory" evidence="2">
    <location>
        <begin position="29"/>
        <end position="142"/>
    </location>
</feature>
<organism evidence="3">
    <name type="scientific">Uncultured Desulfatiglans sp</name>
    <dbReference type="NCBI Taxonomy" id="1748965"/>
    <lineage>
        <taxon>Bacteria</taxon>
        <taxon>Pseudomonadati</taxon>
        <taxon>Thermodesulfobacteriota</taxon>
        <taxon>Desulfobacteria</taxon>
        <taxon>Desulfatiglandales</taxon>
        <taxon>Desulfatiglandaceae</taxon>
        <taxon>Desulfatiglans</taxon>
        <taxon>environmental samples</taxon>
    </lineage>
</organism>
<keyword evidence="1" id="KW-0597">Phosphoprotein</keyword>
<evidence type="ECO:0000256" key="1">
    <source>
        <dbReference type="PROSITE-ProRule" id="PRU00169"/>
    </source>
</evidence>
<sequence length="162" mass="18165">MASRSNKADPPFLTTGMYLEAEAVKRMFTILVADRNPHIRDFLKRELANDGFKVHLAKSAAEVLDWAFGPERLDLLILDPDLPDLKDEQLYEKLDSRIPALPVVIHGFLPVDDQWSEILDTLGFVEKMGNSIEPLKTLIYNLLPNDGPSPEAPSAAEQRSEP</sequence>
<accession>A0A653A5I2</accession>